<accession>A0A2P7YFS9</accession>
<dbReference type="CDD" id="cd07722">
    <property type="entry name" value="LACTB2-like_MBL-fold"/>
    <property type="match status" value="1"/>
</dbReference>
<dbReference type="GO" id="GO:0044550">
    <property type="term" value="P:secondary metabolite biosynthetic process"/>
    <property type="evidence" value="ECO:0007669"/>
    <property type="project" value="UniProtKB-ARBA"/>
</dbReference>
<dbReference type="GO" id="GO:0016787">
    <property type="term" value="F:hydrolase activity"/>
    <property type="evidence" value="ECO:0007669"/>
    <property type="project" value="UniProtKB-KW"/>
</dbReference>
<dbReference type="AlphaFoldDB" id="A0A2P7YFS9"/>
<comment type="caution">
    <text evidence="8">The sequence shown here is derived from an EMBL/GenBank/DDBJ whole genome shotgun (WGS) entry which is preliminary data.</text>
</comment>
<evidence type="ECO:0000259" key="7">
    <source>
        <dbReference type="SMART" id="SM00849"/>
    </source>
</evidence>
<dbReference type="SUPFAM" id="SSF56281">
    <property type="entry name" value="Metallo-hydrolase/oxidoreductase"/>
    <property type="match status" value="1"/>
</dbReference>
<dbReference type="FunFam" id="3.60.15.10:FF:000041">
    <property type="entry name" value="Metallo-beta-lactamase domain protein"/>
    <property type="match status" value="1"/>
</dbReference>
<comment type="catalytic activity">
    <reaction evidence="6">
        <text>(3R)-atrochrysone 2-carbonyl-[ACP] + H2O = (3R)-atrochrysone 2-carboxylate + holo-[ACP] + H(+)</text>
        <dbReference type="Rhea" id="RHEA:64236"/>
        <dbReference type="Rhea" id="RHEA-COMP:9685"/>
        <dbReference type="Rhea" id="RHEA-COMP:20479"/>
        <dbReference type="ChEBI" id="CHEBI:15377"/>
        <dbReference type="ChEBI" id="CHEBI:15378"/>
        <dbReference type="ChEBI" id="CHEBI:64479"/>
        <dbReference type="ChEBI" id="CHEBI:234107"/>
        <dbReference type="ChEBI" id="CHEBI:234110"/>
    </reaction>
    <physiologicalReaction direction="left-to-right" evidence="6">
        <dbReference type="Rhea" id="RHEA:64237"/>
    </physiologicalReaction>
</comment>
<evidence type="ECO:0000256" key="1">
    <source>
        <dbReference type="ARBA" id="ARBA00001947"/>
    </source>
</evidence>
<evidence type="ECO:0000256" key="6">
    <source>
        <dbReference type="ARBA" id="ARBA00050605"/>
    </source>
</evidence>
<evidence type="ECO:0000256" key="4">
    <source>
        <dbReference type="ARBA" id="ARBA00022801"/>
    </source>
</evidence>
<dbReference type="InterPro" id="IPR036388">
    <property type="entry name" value="WH-like_DNA-bd_sf"/>
</dbReference>
<dbReference type="InterPro" id="IPR036866">
    <property type="entry name" value="RibonucZ/Hydroxyglut_hydro"/>
</dbReference>
<feature type="domain" description="Metallo-beta-lactamase" evidence="7">
    <location>
        <begin position="57"/>
        <end position="213"/>
    </location>
</feature>
<dbReference type="Proteomes" id="UP000243723">
    <property type="component" value="Unassembled WGS sequence"/>
</dbReference>
<dbReference type="SMART" id="SM00849">
    <property type="entry name" value="Lactamase_B"/>
    <property type="match status" value="1"/>
</dbReference>
<name>A0A2P7YFS9_9PEZI</name>
<dbReference type="InterPro" id="IPR047921">
    <property type="entry name" value="LACTB2-like_MBL-fold"/>
</dbReference>
<sequence>MGEGGYKQINKSLNIEAFEDYLSSQQAHLPRLADVEQLSPRVIQILGQNPGKFTLQGTNTYIVGTGTERLIIDTGQGYREWADLTESTCKANGIKVVRILLSHWHGDHTKGVSDLVRIWPELSNATHKNSPDRGQKSIDDGEKFHVEGATIRAVHAPGHSEDHMCFILEGESTMFTGDNILGHGSSAIEDLSTYTKGISTMEAQGCKIGFPAHGDVITDLRAKISAELGLRRQRERRILSVLVDQRRGEQGHGGKGAMTIKEVVQKMHGQKLDPKVAALAIEPLTEEVLKKLAGDGKVAFQLRASEKKWFAVSLTR</sequence>
<comment type="cofactor">
    <cofactor evidence="1">
        <name>Zn(2+)</name>
        <dbReference type="ChEBI" id="CHEBI:29105"/>
    </cofactor>
</comment>
<evidence type="ECO:0000256" key="3">
    <source>
        <dbReference type="ARBA" id="ARBA00022723"/>
    </source>
</evidence>
<proteinExistence type="inferred from homology"/>
<dbReference type="InterPro" id="IPR001279">
    <property type="entry name" value="Metallo-B-lactamas"/>
</dbReference>
<dbReference type="Pfam" id="PF00753">
    <property type="entry name" value="Lactamase_B"/>
    <property type="match status" value="1"/>
</dbReference>
<dbReference type="GO" id="GO:0046872">
    <property type="term" value="F:metal ion binding"/>
    <property type="evidence" value="ECO:0007669"/>
    <property type="project" value="UniProtKB-KW"/>
</dbReference>
<reference evidence="8 9" key="1">
    <citation type="submission" date="2017-05" db="EMBL/GenBank/DDBJ databases">
        <title>Draft genome sequence of Elsinoe australis.</title>
        <authorList>
            <person name="Cheng Q."/>
        </authorList>
    </citation>
    <scope>NUCLEOTIDE SEQUENCE [LARGE SCALE GENOMIC DNA]</scope>
    <source>
        <strain evidence="8 9">NL1</strain>
    </source>
</reference>
<evidence type="ECO:0000256" key="2">
    <source>
        <dbReference type="ARBA" id="ARBA00007749"/>
    </source>
</evidence>
<keyword evidence="4" id="KW-0378">Hydrolase</keyword>
<evidence type="ECO:0000313" key="8">
    <source>
        <dbReference type="EMBL" id="PSK34811.1"/>
    </source>
</evidence>
<dbReference type="InterPro" id="IPR050662">
    <property type="entry name" value="Sec-metab_biosynth-thioest"/>
</dbReference>
<keyword evidence="5" id="KW-0862">Zinc</keyword>
<keyword evidence="3" id="KW-0479">Metal-binding</keyword>
<evidence type="ECO:0000256" key="5">
    <source>
        <dbReference type="ARBA" id="ARBA00022833"/>
    </source>
</evidence>
<dbReference type="Gene3D" id="1.10.10.10">
    <property type="entry name" value="Winged helix-like DNA-binding domain superfamily/Winged helix DNA-binding domain"/>
    <property type="match status" value="1"/>
</dbReference>
<organism evidence="8 9">
    <name type="scientific">Elsinoe australis</name>
    <dbReference type="NCBI Taxonomy" id="40998"/>
    <lineage>
        <taxon>Eukaryota</taxon>
        <taxon>Fungi</taxon>
        <taxon>Dikarya</taxon>
        <taxon>Ascomycota</taxon>
        <taxon>Pezizomycotina</taxon>
        <taxon>Dothideomycetes</taxon>
        <taxon>Dothideomycetidae</taxon>
        <taxon>Myriangiales</taxon>
        <taxon>Elsinoaceae</taxon>
        <taxon>Elsinoe</taxon>
    </lineage>
</organism>
<protein>
    <recommendedName>
        <fullName evidence="7">Metallo-beta-lactamase domain-containing protein</fullName>
    </recommendedName>
</protein>
<dbReference type="Gene3D" id="3.60.15.10">
    <property type="entry name" value="Ribonuclease Z/Hydroxyacylglutathione hydrolase-like"/>
    <property type="match status" value="1"/>
</dbReference>
<gene>
    <name evidence="8" type="ORF">B9Z65_1394</name>
</gene>
<keyword evidence="9" id="KW-1185">Reference proteome</keyword>
<dbReference type="PANTHER" id="PTHR23131">
    <property type="entry name" value="ENDORIBONUCLEASE LACTB2"/>
    <property type="match status" value="1"/>
</dbReference>
<dbReference type="EMBL" id="NHZQ01000445">
    <property type="protein sequence ID" value="PSK34811.1"/>
    <property type="molecule type" value="Genomic_DNA"/>
</dbReference>
<dbReference type="OrthoDB" id="17458at2759"/>
<comment type="similarity">
    <text evidence="2">Belongs to the metallo-beta-lactamase superfamily.</text>
</comment>
<dbReference type="STRING" id="40998.A0A2P7YFS9"/>
<dbReference type="PANTHER" id="PTHR23131:SF3">
    <property type="entry name" value="ATROCHRYSONE CARBOXYL ACP THIOESTERASE"/>
    <property type="match status" value="1"/>
</dbReference>
<evidence type="ECO:0000313" key="9">
    <source>
        <dbReference type="Proteomes" id="UP000243723"/>
    </source>
</evidence>